<sequence>MVVPQALAYASIATLPVEYGLLSAWVAPLVYAVLGTSRDIAVGPTAIMSLMVAHAVASMEAPADKVAAAAVLSFLAGATQILASLVRAGGLVSFLSAPVIDGFVSSAAVTIGFGQLHHFFGSSGSSVSFYDDVVRTFEHWGINVRDHWPDLLLGMGGVAVVVALKAARDAWGSSSRLCRALGTARNAIAVLGSTAFVVGYQAACGHSLDCRASCASSPFALTGHVPSVFASSFTVPSLGSLPRIGAAIGPYVPLAAAVGFLESISIAKAFGASRGYNVGPSQELFALGMANVLGSFASAFVVTGSFSRSAVQSRSGARSPLAGIMSSVIVLLAINLLTTLFCFVPKVSLAAIIITAVVPMFEASHWVFLWRTSPAETAVAGCTFVACLGLGIAYGIAIGLGASIVALLYLNSHPRIEVSFVEDATVLHLAGPLLFPAVPRLEAAAMGLLTDPLPPVAVILDLAAMPSLDASGIRLLERIVAAYRVADVPIMAAGVGERPLATLHASAADLHTLLAHASADVDNVFSAIRAMPFTLVRRRLPRRPPSPSDSLLPRFSLQAPSGTHPRG</sequence>
<dbReference type="InterPro" id="IPR002645">
    <property type="entry name" value="STAS_dom"/>
</dbReference>
<keyword evidence="3 6" id="KW-1133">Transmembrane helix</keyword>
<feature type="transmembrane region" description="Helical" evidence="6">
    <location>
        <begin position="284"/>
        <end position="307"/>
    </location>
</feature>
<dbReference type="SUPFAM" id="SSF52091">
    <property type="entry name" value="SpoIIaa-like"/>
    <property type="match status" value="1"/>
</dbReference>
<comment type="subcellular location">
    <subcellularLocation>
        <location evidence="1">Membrane</location>
        <topology evidence="1">Multi-pass membrane protein</topology>
    </subcellularLocation>
</comment>
<feature type="transmembrane region" description="Helical" evidence="6">
    <location>
        <begin position="66"/>
        <end position="86"/>
    </location>
</feature>
<dbReference type="PROSITE" id="PS50801">
    <property type="entry name" value="STAS"/>
    <property type="match status" value="1"/>
</dbReference>
<feature type="compositionally biased region" description="Low complexity" evidence="5">
    <location>
        <begin position="548"/>
        <end position="557"/>
    </location>
</feature>
<evidence type="ECO:0000256" key="6">
    <source>
        <dbReference type="SAM" id="Phobius"/>
    </source>
</evidence>
<feature type="transmembrane region" description="Helical" evidence="6">
    <location>
        <begin position="151"/>
        <end position="167"/>
    </location>
</feature>
<dbReference type="OrthoDB" id="288203at2759"/>
<dbReference type="PANTHER" id="PTHR11814">
    <property type="entry name" value="SULFATE TRANSPORTER"/>
    <property type="match status" value="1"/>
</dbReference>
<dbReference type="InterPro" id="IPR036513">
    <property type="entry name" value="STAS_dom_sf"/>
</dbReference>
<feature type="transmembrane region" description="Helical" evidence="6">
    <location>
        <begin position="382"/>
        <end position="410"/>
    </location>
</feature>
<feature type="region of interest" description="Disordered" evidence="5">
    <location>
        <begin position="539"/>
        <end position="567"/>
    </location>
</feature>
<dbReference type="RefSeq" id="XP_013757597.1">
    <property type="nucleotide sequence ID" value="XM_013902143.1"/>
</dbReference>
<evidence type="ECO:0000256" key="3">
    <source>
        <dbReference type="ARBA" id="ARBA00022989"/>
    </source>
</evidence>
<dbReference type="STRING" id="461836.A0A0L0DC51"/>
<dbReference type="OMA" id="LEYGMIA"/>
<dbReference type="GeneID" id="25565351"/>
<keyword evidence="2 6" id="KW-0812">Transmembrane</keyword>
<dbReference type="InterPro" id="IPR011547">
    <property type="entry name" value="SLC26A/SulP_dom"/>
</dbReference>
<evidence type="ECO:0000256" key="1">
    <source>
        <dbReference type="ARBA" id="ARBA00004141"/>
    </source>
</evidence>
<evidence type="ECO:0000256" key="5">
    <source>
        <dbReference type="SAM" id="MobiDB-lite"/>
    </source>
</evidence>
<evidence type="ECO:0000259" key="7">
    <source>
        <dbReference type="PROSITE" id="PS50801"/>
    </source>
</evidence>
<proteinExistence type="predicted"/>
<dbReference type="CDD" id="cd07042">
    <property type="entry name" value="STAS_SulP_like_sulfate_transporter"/>
    <property type="match status" value="1"/>
</dbReference>
<dbReference type="AlphaFoldDB" id="A0A0L0DC51"/>
<dbReference type="GO" id="GO:0055085">
    <property type="term" value="P:transmembrane transport"/>
    <property type="evidence" value="ECO:0007669"/>
    <property type="project" value="InterPro"/>
</dbReference>
<dbReference type="Pfam" id="PF01740">
    <property type="entry name" value="STAS"/>
    <property type="match status" value="1"/>
</dbReference>
<evidence type="ECO:0000313" key="9">
    <source>
        <dbReference type="Proteomes" id="UP000054408"/>
    </source>
</evidence>
<dbReference type="InterPro" id="IPR001902">
    <property type="entry name" value="SLC26A/SulP_fam"/>
</dbReference>
<dbReference type="EMBL" id="GL349457">
    <property type="protein sequence ID" value="KNC49815.1"/>
    <property type="molecule type" value="Genomic_DNA"/>
</dbReference>
<keyword evidence="4 6" id="KW-0472">Membrane</keyword>
<evidence type="ECO:0000256" key="2">
    <source>
        <dbReference type="ARBA" id="ARBA00022692"/>
    </source>
</evidence>
<gene>
    <name evidence="8" type="ORF">AMSG_06096</name>
</gene>
<feature type="transmembrane region" description="Helical" evidence="6">
    <location>
        <begin position="319"/>
        <end position="341"/>
    </location>
</feature>
<feature type="transmembrane region" description="Helical" evidence="6">
    <location>
        <begin position="40"/>
        <end position="59"/>
    </location>
</feature>
<dbReference type="GO" id="GO:0016020">
    <property type="term" value="C:membrane"/>
    <property type="evidence" value="ECO:0007669"/>
    <property type="project" value="UniProtKB-SubCell"/>
</dbReference>
<dbReference type="Gene3D" id="3.30.750.24">
    <property type="entry name" value="STAS domain"/>
    <property type="match status" value="1"/>
</dbReference>
<dbReference type="eggNOG" id="KOG0236">
    <property type="taxonomic scope" value="Eukaryota"/>
</dbReference>
<organism evidence="8 9">
    <name type="scientific">Thecamonas trahens ATCC 50062</name>
    <dbReference type="NCBI Taxonomy" id="461836"/>
    <lineage>
        <taxon>Eukaryota</taxon>
        <taxon>Apusozoa</taxon>
        <taxon>Apusomonadida</taxon>
        <taxon>Apusomonadidae</taxon>
        <taxon>Thecamonas</taxon>
    </lineage>
</organism>
<keyword evidence="9" id="KW-1185">Reference proteome</keyword>
<dbReference type="Proteomes" id="UP000054408">
    <property type="component" value="Unassembled WGS sequence"/>
</dbReference>
<feature type="domain" description="STAS" evidence="7">
    <location>
        <begin position="414"/>
        <end position="531"/>
    </location>
</feature>
<feature type="transmembrane region" description="Helical" evidence="6">
    <location>
        <begin position="251"/>
        <end position="272"/>
    </location>
</feature>
<protein>
    <submittedName>
        <fullName evidence="8">Sodium-independent sulfate anion transporter</fullName>
    </submittedName>
</protein>
<dbReference type="Pfam" id="PF00916">
    <property type="entry name" value="Sulfate_transp"/>
    <property type="match status" value="1"/>
</dbReference>
<reference evidence="8 9" key="1">
    <citation type="submission" date="2010-05" db="EMBL/GenBank/DDBJ databases">
        <title>The Genome Sequence of Thecamonas trahens ATCC 50062.</title>
        <authorList>
            <consortium name="The Broad Institute Genome Sequencing Platform"/>
            <person name="Russ C."/>
            <person name="Cuomo C."/>
            <person name="Shea T."/>
            <person name="Young S.K."/>
            <person name="Zeng Q."/>
            <person name="Koehrsen M."/>
            <person name="Haas B."/>
            <person name="Borodovsky M."/>
            <person name="Guigo R."/>
            <person name="Alvarado L."/>
            <person name="Berlin A."/>
            <person name="Bochicchio J."/>
            <person name="Borenstein D."/>
            <person name="Chapman S."/>
            <person name="Chen Z."/>
            <person name="Freedman E."/>
            <person name="Gellesch M."/>
            <person name="Goldberg J."/>
            <person name="Griggs A."/>
            <person name="Gujja S."/>
            <person name="Heilman E."/>
            <person name="Heiman D."/>
            <person name="Hepburn T."/>
            <person name="Howarth C."/>
            <person name="Jen D."/>
            <person name="Larson L."/>
            <person name="Mehta T."/>
            <person name="Park D."/>
            <person name="Pearson M."/>
            <person name="Roberts A."/>
            <person name="Saif S."/>
            <person name="Shenoy N."/>
            <person name="Sisk P."/>
            <person name="Stolte C."/>
            <person name="Sykes S."/>
            <person name="Thomson T."/>
            <person name="Walk T."/>
            <person name="White J."/>
            <person name="Yandava C."/>
            <person name="Burger G."/>
            <person name="Gray M.W."/>
            <person name="Holland P.W.H."/>
            <person name="King N."/>
            <person name="Lang F.B.F."/>
            <person name="Roger A.J."/>
            <person name="Ruiz-Trillo I."/>
            <person name="Lander E."/>
            <person name="Nusbaum C."/>
        </authorList>
    </citation>
    <scope>NUCLEOTIDE SEQUENCE [LARGE SCALE GENOMIC DNA]</scope>
    <source>
        <strain evidence="8 9">ATCC 50062</strain>
    </source>
</reference>
<evidence type="ECO:0000313" key="8">
    <source>
        <dbReference type="EMBL" id="KNC49815.1"/>
    </source>
</evidence>
<feature type="transmembrane region" description="Helical" evidence="6">
    <location>
        <begin position="7"/>
        <end position="34"/>
    </location>
</feature>
<feature type="transmembrane region" description="Helical" evidence="6">
    <location>
        <begin position="347"/>
        <end position="370"/>
    </location>
</feature>
<accession>A0A0L0DC51</accession>
<evidence type="ECO:0000256" key="4">
    <source>
        <dbReference type="ARBA" id="ARBA00023136"/>
    </source>
</evidence>
<name>A0A0L0DC51_THETB</name>